<sequence>ATSATDEAYSHGVDGPPLPVYCPWRYCGRSSPRISSILSGEGELQSRLCTSRRCSSAFVPWACLSVETLPPGEHFRPHLSFRRLPLLCIPAHPIHLAGILSSTSLLEGRCTVQWTSPGRSPSHPSFSLINVPSGQLKGPRPTWELALSLVLFFALFSSFPQGPLPITQVSLALPKYPAFSPRRRSPLDSVFPCFTQLFTRLSITPSSPASRSFFTVPGKRS</sequence>
<reference evidence="1 2" key="1">
    <citation type="submission" date="2016-09" db="EMBL/GenBank/DDBJ databases">
        <authorList>
            <person name="Capua I."/>
            <person name="De Benedictis P."/>
            <person name="Joannis T."/>
            <person name="Lombin L.H."/>
            <person name="Cattoli G."/>
        </authorList>
    </citation>
    <scope>NUCLEOTIDE SEQUENCE [LARGE SCALE GENOMIC DNA]</scope>
    <source>
        <strain evidence="1 2">IMI 309357</strain>
    </source>
</reference>
<proteinExistence type="predicted"/>
<dbReference type="Proteomes" id="UP000176998">
    <property type="component" value="Unassembled WGS sequence"/>
</dbReference>
<accession>A0A1G4B6A7</accession>
<dbReference type="RefSeq" id="XP_022473978.1">
    <property type="nucleotide sequence ID" value="XM_022619603.1"/>
</dbReference>
<organism evidence="1 2">
    <name type="scientific">Colletotrichum orchidophilum</name>
    <dbReference type="NCBI Taxonomy" id="1209926"/>
    <lineage>
        <taxon>Eukaryota</taxon>
        <taxon>Fungi</taxon>
        <taxon>Dikarya</taxon>
        <taxon>Ascomycota</taxon>
        <taxon>Pezizomycotina</taxon>
        <taxon>Sordariomycetes</taxon>
        <taxon>Hypocreomycetidae</taxon>
        <taxon>Glomerellales</taxon>
        <taxon>Glomerellaceae</taxon>
        <taxon>Colletotrichum</taxon>
    </lineage>
</organism>
<keyword evidence="2" id="KW-1185">Reference proteome</keyword>
<comment type="caution">
    <text evidence="1">The sequence shown here is derived from an EMBL/GenBank/DDBJ whole genome shotgun (WGS) entry which is preliminary data.</text>
</comment>
<dbReference type="AlphaFoldDB" id="A0A1G4B6A7"/>
<name>A0A1G4B6A7_9PEZI</name>
<dbReference type="EMBL" id="MJBS01000065">
    <property type="protein sequence ID" value="OHE96822.1"/>
    <property type="molecule type" value="Genomic_DNA"/>
</dbReference>
<evidence type="ECO:0000313" key="2">
    <source>
        <dbReference type="Proteomes" id="UP000176998"/>
    </source>
</evidence>
<evidence type="ECO:0000313" key="1">
    <source>
        <dbReference type="EMBL" id="OHE96822.1"/>
    </source>
</evidence>
<dbReference type="GeneID" id="34561113"/>
<protein>
    <submittedName>
        <fullName evidence="1">Uncharacterized protein</fullName>
    </submittedName>
</protein>
<gene>
    <name evidence="1" type="ORF">CORC01_07968</name>
</gene>
<feature type="non-terminal residue" evidence="1">
    <location>
        <position position="1"/>
    </location>
</feature>